<reference evidence="4" key="1">
    <citation type="submission" date="2023-03" db="UniProtKB">
        <authorList>
            <consortium name="EnsemblPlants"/>
        </authorList>
    </citation>
    <scope>IDENTIFICATION</scope>
</reference>
<dbReference type="Pfam" id="PF00561">
    <property type="entry name" value="Abhydrolase_1"/>
    <property type="match status" value="1"/>
</dbReference>
<feature type="domain" description="AB hydrolase-1" evidence="3">
    <location>
        <begin position="59"/>
        <end position="162"/>
    </location>
</feature>
<organism evidence="4">
    <name type="scientific">Cucumis melo</name>
    <name type="common">Muskmelon</name>
    <dbReference type="NCBI Taxonomy" id="3656"/>
    <lineage>
        <taxon>Eukaryota</taxon>
        <taxon>Viridiplantae</taxon>
        <taxon>Streptophyta</taxon>
        <taxon>Embryophyta</taxon>
        <taxon>Tracheophyta</taxon>
        <taxon>Spermatophyta</taxon>
        <taxon>Magnoliopsida</taxon>
        <taxon>eudicotyledons</taxon>
        <taxon>Gunneridae</taxon>
        <taxon>Pentapetalae</taxon>
        <taxon>rosids</taxon>
        <taxon>fabids</taxon>
        <taxon>Cucurbitales</taxon>
        <taxon>Cucurbitaceae</taxon>
        <taxon>Benincaseae</taxon>
        <taxon>Cucumis</taxon>
    </lineage>
</organism>
<sequence>IHITNRTKYIPTLQSFIHIPFNLHILKKSIKMNNGFNCRGGSAIAEALKVNVYGNGTETLVLAHGFGLDQNVWHYMIPYLACFFKVVVFDLVFSPNVKLELYDERKYSSFDGYAKDLLCVLDHLHVKRTIYVGHSMSAMVGCVAATYRPQLFHHLILLNASPRYLNGEGYIGGFEKPQVDEIFKEMDKNFTKWAKQFVPFAVIVNNSKAMAEIEHSLGRMNPKIALSVAKMVFLSDLTKLLPKVKTSTSIILTEKDNIVPKSVAFFIKSNIGGNSNVNILKSQGHFPQLTAYPQLLKVLTKVLQLKQYKIYQHLTN</sequence>
<keyword evidence="2" id="KW-0378">Hydrolase</keyword>
<dbReference type="Gene3D" id="3.40.50.1820">
    <property type="entry name" value="alpha/beta hydrolase"/>
    <property type="match status" value="1"/>
</dbReference>
<evidence type="ECO:0000259" key="3">
    <source>
        <dbReference type="Pfam" id="PF00561"/>
    </source>
</evidence>
<evidence type="ECO:0000256" key="2">
    <source>
        <dbReference type="ARBA" id="ARBA00022801"/>
    </source>
</evidence>
<dbReference type="InterPro" id="IPR000073">
    <property type="entry name" value="AB_hydrolase_1"/>
</dbReference>
<dbReference type="PANTHER" id="PTHR43039">
    <property type="entry name" value="ESTERASE-RELATED"/>
    <property type="match status" value="1"/>
</dbReference>
<proteinExistence type="inferred from homology"/>
<dbReference type="Gramene" id="MELO3C009594.2.1">
    <property type="protein sequence ID" value="MELO3C009594.2.1"/>
    <property type="gene ID" value="MELO3C009594.2"/>
</dbReference>
<evidence type="ECO:0000313" key="4">
    <source>
        <dbReference type="EnsemblPlants" id="MELO3C009594.2.1"/>
    </source>
</evidence>
<dbReference type="EnsemblPlants" id="MELO3C009594.2.1">
    <property type="protein sequence ID" value="MELO3C009594.2.1"/>
    <property type="gene ID" value="MELO3C009594.2"/>
</dbReference>
<accession>A0A9I9CWT4</accession>
<dbReference type="FunFam" id="3.40.50.1820:FF:000042">
    <property type="entry name" value="probable strigolactone esterase DAD2"/>
    <property type="match status" value="1"/>
</dbReference>
<protein>
    <recommendedName>
        <fullName evidence="3">AB hydrolase-1 domain-containing protein</fullName>
    </recommendedName>
</protein>
<name>A0A9I9CWT4_CUCME</name>
<dbReference type="SUPFAM" id="SSF53474">
    <property type="entry name" value="alpha/beta-Hydrolases"/>
    <property type="match status" value="1"/>
</dbReference>
<comment type="similarity">
    <text evidence="1">Belongs to the AB hydrolase superfamily.</text>
</comment>
<dbReference type="AlphaFoldDB" id="A0A9I9CWT4"/>
<evidence type="ECO:0000256" key="1">
    <source>
        <dbReference type="ARBA" id="ARBA00008645"/>
    </source>
</evidence>
<dbReference type="InterPro" id="IPR029058">
    <property type="entry name" value="AB_hydrolase_fold"/>
</dbReference>
<dbReference type="GO" id="GO:0016787">
    <property type="term" value="F:hydrolase activity"/>
    <property type="evidence" value="ECO:0007669"/>
    <property type="project" value="UniProtKB-KW"/>
</dbReference>